<dbReference type="InterPro" id="IPR015424">
    <property type="entry name" value="PyrdxlP-dep_Trfase"/>
</dbReference>
<dbReference type="InterPro" id="IPR020578">
    <property type="entry name" value="Aminotrans_V_PyrdxlP_BS"/>
</dbReference>
<accession>A0A2S3V1N5</accession>
<comment type="cofactor">
    <cofactor evidence="1 7">
        <name>pyridoxal 5'-phosphate</name>
        <dbReference type="ChEBI" id="CHEBI:597326"/>
    </cofactor>
</comment>
<comment type="function">
    <text evidence="8">Catalyzes the removal of elemental sulfur and selenium atoms from L-cysteine, L-cystine, L-selenocysteine, and L-selenocystine to produce L-alanine.</text>
</comment>
<sequence length="419" mass="45051">MPDNPQTLRAMPAQTAFDVDAVRADFPILTREVHGKPLVYLDNAASAQKPRAVLDAVTGAYAETYANVHRGIHFLSSESTAAFEKARETARSFVNAAQVEEIIFTKGGTEAINLIASSLGEDIGPGDEIIVTDMEHHSNIVPWHFLRERNGAVLKWVPVTADGSFDLDAFAKLVSPKTKIVAVTHMSNVLGTLSPLPEVIRLAHAAGAKVMVDGCQGAVHETVDVQALDCDFYVATGHKLYGPTGIGFFYGKFEHLEAMRPYQGGGEMIETVTRDKITYGVPPHRFEAGTPAIAQAIGLGAALEYLEDLDRTAVIAHEADLLAHATEELSRIDGLRIFGTAPDKGALVTFDLAGFHAHDISMLLDRSGVAVRTGSHCAQPLMDHLGVTASTRASFALYNTHADVEALVAGVRKVKEFFG</sequence>
<dbReference type="Proteomes" id="UP000236959">
    <property type="component" value="Unassembled WGS sequence"/>
</dbReference>
<dbReference type="InterPro" id="IPR015421">
    <property type="entry name" value="PyrdxlP-dep_Trfase_major"/>
</dbReference>
<dbReference type="SUPFAM" id="SSF53383">
    <property type="entry name" value="PLP-dependent transferases"/>
    <property type="match status" value="1"/>
</dbReference>
<dbReference type="Gene3D" id="3.40.640.10">
    <property type="entry name" value="Type I PLP-dependent aspartate aminotransferase-like (Major domain)"/>
    <property type="match status" value="1"/>
</dbReference>
<evidence type="ECO:0000313" key="10">
    <source>
        <dbReference type="EMBL" id="POF33825.1"/>
    </source>
</evidence>
<dbReference type="EMBL" id="PPCN01000001">
    <property type="protein sequence ID" value="POF33825.1"/>
    <property type="molecule type" value="Genomic_DNA"/>
</dbReference>
<evidence type="ECO:0000313" key="11">
    <source>
        <dbReference type="Proteomes" id="UP000236959"/>
    </source>
</evidence>
<evidence type="ECO:0000259" key="9">
    <source>
        <dbReference type="Pfam" id="PF00266"/>
    </source>
</evidence>
<evidence type="ECO:0000256" key="8">
    <source>
        <dbReference type="RuleBase" id="RU004506"/>
    </source>
</evidence>
<dbReference type="PANTHER" id="PTHR43586">
    <property type="entry name" value="CYSTEINE DESULFURASE"/>
    <property type="match status" value="1"/>
</dbReference>
<keyword evidence="5 8" id="KW-0663">Pyridoxal phosphate</keyword>
<dbReference type="PANTHER" id="PTHR43586:SF8">
    <property type="entry name" value="CYSTEINE DESULFURASE 1, CHLOROPLASTIC"/>
    <property type="match status" value="1"/>
</dbReference>
<dbReference type="NCBIfam" id="TIGR01979">
    <property type="entry name" value="sufS"/>
    <property type="match status" value="1"/>
</dbReference>
<dbReference type="GO" id="GO:0006534">
    <property type="term" value="P:cysteine metabolic process"/>
    <property type="evidence" value="ECO:0007669"/>
    <property type="project" value="UniProtKB-UniRule"/>
</dbReference>
<keyword evidence="11" id="KW-1185">Reference proteome</keyword>
<gene>
    <name evidence="10" type="ORF">CLV41_101274</name>
</gene>
<dbReference type="InterPro" id="IPR010970">
    <property type="entry name" value="Cys_dSase_SufS"/>
</dbReference>
<protein>
    <recommendedName>
        <fullName evidence="3 8">Cysteine desulfurase</fullName>
        <ecNumber evidence="3 8">2.8.1.7</ecNumber>
    </recommendedName>
</protein>
<dbReference type="GO" id="GO:0016829">
    <property type="term" value="F:lyase activity"/>
    <property type="evidence" value="ECO:0007669"/>
    <property type="project" value="UniProtKB-KW"/>
</dbReference>
<feature type="domain" description="Aminotransferase class V" evidence="9">
    <location>
        <begin position="39"/>
        <end position="407"/>
    </location>
</feature>
<comment type="similarity">
    <text evidence="2 8">Belongs to the class-V pyridoxal-phosphate-dependent aminotransferase family. Csd subfamily.</text>
</comment>
<dbReference type="EC" id="2.8.1.7" evidence="3 8"/>
<comment type="caution">
    <text evidence="10">The sequence shown here is derived from an EMBL/GenBank/DDBJ whole genome shotgun (WGS) entry which is preliminary data.</text>
</comment>
<dbReference type="InterPro" id="IPR000192">
    <property type="entry name" value="Aminotrans_V_dom"/>
</dbReference>
<evidence type="ECO:0000256" key="2">
    <source>
        <dbReference type="ARBA" id="ARBA00010447"/>
    </source>
</evidence>
<organism evidence="10 11">
    <name type="scientific">Roseibium marinum</name>
    <dbReference type="NCBI Taxonomy" id="281252"/>
    <lineage>
        <taxon>Bacteria</taxon>
        <taxon>Pseudomonadati</taxon>
        <taxon>Pseudomonadota</taxon>
        <taxon>Alphaproteobacteria</taxon>
        <taxon>Hyphomicrobiales</taxon>
        <taxon>Stappiaceae</taxon>
        <taxon>Roseibium</taxon>
    </lineage>
</organism>
<keyword evidence="4 8" id="KW-0808">Transferase</keyword>
<evidence type="ECO:0000256" key="5">
    <source>
        <dbReference type="ARBA" id="ARBA00022898"/>
    </source>
</evidence>
<dbReference type="Pfam" id="PF00266">
    <property type="entry name" value="Aminotran_5"/>
    <property type="match status" value="1"/>
</dbReference>
<evidence type="ECO:0000256" key="3">
    <source>
        <dbReference type="ARBA" id="ARBA00012239"/>
    </source>
</evidence>
<evidence type="ECO:0000256" key="1">
    <source>
        <dbReference type="ARBA" id="ARBA00001933"/>
    </source>
</evidence>
<keyword evidence="10" id="KW-0456">Lyase</keyword>
<dbReference type="InterPro" id="IPR015422">
    <property type="entry name" value="PyrdxlP-dep_Trfase_small"/>
</dbReference>
<comment type="catalytic activity">
    <reaction evidence="6 8">
        <text>(sulfur carrier)-H + L-cysteine = (sulfur carrier)-SH + L-alanine</text>
        <dbReference type="Rhea" id="RHEA:43892"/>
        <dbReference type="Rhea" id="RHEA-COMP:14737"/>
        <dbReference type="Rhea" id="RHEA-COMP:14739"/>
        <dbReference type="ChEBI" id="CHEBI:29917"/>
        <dbReference type="ChEBI" id="CHEBI:35235"/>
        <dbReference type="ChEBI" id="CHEBI:57972"/>
        <dbReference type="ChEBI" id="CHEBI:64428"/>
        <dbReference type="EC" id="2.8.1.7"/>
    </reaction>
</comment>
<proteinExistence type="inferred from homology"/>
<dbReference type="PROSITE" id="PS00595">
    <property type="entry name" value="AA_TRANSFER_CLASS_5"/>
    <property type="match status" value="1"/>
</dbReference>
<dbReference type="GO" id="GO:0031071">
    <property type="term" value="F:cysteine desulfurase activity"/>
    <property type="evidence" value="ECO:0007669"/>
    <property type="project" value="UniProtKB-UniRule"/>
</dbReference>
<evidence type="ECO:0000256" key="6">
    <source>
        <dbReference type="ARBA" id="ARBA00050776"/>
    </source>
</evidence>
<dbReference type="AlphaFoldDB" id="A0A2S3V1N5"/>
<name>A0A2S3V1N5_9HYPH</name>
<reference evidence="10 11" key="1">
    <citation type="submission" date="2018-01" db="EMBL/GenBank/DDBJ databases">
        <title>Genomic Encyclopedia of Archaeal and Bacterial Type Strains, Phase II (KMG-II): from individual species to whole genera.</title>
        <authorList>
            <person name="Goeker M."/>
        </authorList>
    </citation>
    <scope>NUCLEOTIDE SEQUENCE [LARGE SCALE GENOMIC DNA]</scope>
    <source>
        <strain evidence="10 11">DSM 17023</strain>
    </source>
</reference>
<dbReference type="CDD" id="cd06453">
    <property type="entry name" value="SufS_like"/>
    <property type="match status" value="1"/>
</dbReference>
<dbReference type="Gene3D" id="3.90.1150.10">
    <property type="entry name" value="Aspartate Aminotransferase, domain 1"/>
    <property type="match status" value="1"/>
</dbReference>
<evidence type="ECO:0000256" key="4">
    <source>
        <dbReference type="ARBA" id="ARBA00022679"/>
    </source>
</evidence>
<evidence type="ECO:0000256" key="7">
    <source>
        <dbReference type="RuleBase" id="RU004504"/>
    </source>
</evidence>
<dbReference type="GO" id="GO:0030170">
    <property type="term" value="F:pyridoxal phosphate binding"/>
    <property type="evidence" value="ECO:0007669"/>
    <property type="project" value="UniProtKB-UniRule"/>
</dbReference>